<reference evidence="5" key="1">
    <citation type="submission" date="2021-06" db="EMBL/GenBank/DDBJ databases">
        <authorList>
            <person name="Criscuolo A."/>
        </authorList>
    </citation>
    <scope>NUCLEOTIDE SEQUENCE</scope>
    <source>
        <strain evidence="5">CIP111600</strain>
    </source>
</reference>
<dbReference type="AlphaFoldDB" id="A0A916K8T5"/>
<dbReference type="InterPro" id="IPR028259">
    <property type="entry name" value="AP2-like_int_N"/>
</dbReference>
<sequence>MQTKINKDEKNGTYWFVVSAGKDENGNRRQIKRRGFRTEKEAAREMRKLLQQVDDKTYIKNAKIKYHEFLEGEWLDSKALKLRPVTLGTYKLNILNHIKPYFQNQEMSKITTQMIEKFYAHLFQTKGLSERTIQDIHKIVKSSFQTAVKRKHLSYSPAAEAEAPKVPRKEMSVWNLDESVRFLKLCEKHELHLAFLLALTTGMRQSEILALRWKDLDLEQGVLYVRQTLSHDGKQIYQDTKTKSSMRTITLIDRTLGDLKEQKKKYEKKRRSAGAFFQDNDLIICTKIGTPVNPRNLLRTFYDLMKKADVPKIRFHDLRHTVATLMLSRNINPKVVKEILGHSDIRVTLDTYSHVLPSVHKETAQQYGNMLFGTEQMSKERESSFTVQPNSLFDPGSESSTTIQ</sequence>
<comment type="caution">
    <text evidence="5">The sequence shown here is derived from an EMBL/GenBank/DDBJ whole genome shotgun (WGS) entry which is preliminary data.</text>
</comment>
<dbReference type="GO" id="GO:0015074">
    <property type="term" value="P:DNA integration"/>
    <property type="evidence" value="ECO:0007669"/>
    <property type="project" value="InterPro"/>
</dbReference>
<dbReference type="Pfam" id="PF14659">
    <property type="entry name" value="Phage_int_SAM_3"/>
    <property type="match status" value="1"/>
</dbReference>
<dbReference type="InterPro" id="IPR002104">
    <property type="entry name" value="Integrase_catalytic"/>
</dbReference>
<dbReference type="PANTHER" id="PTHR30349:SF64">
    <property type="entry name" value="PROPHAGE INTEGRASE INTD-RELATED"/>
    <property type="match status" value="1"/>
</dbReference>
<feature type="domain" description="Tyr recombinase" evidence="3">
    <location>
        <begin position="169"/>
        <end position="365"/>
    </location>
</feature>
<dbReference type="Pfam" id="PF00589">
    <property type="entry name" value="Phage_integrase"/>
    <property type="match status" value="1"/>
</dbReference>
<name>A0A916K8T5_9BACL</name>
<feature type="compositionally biased region" description="Polar residues" evidence="2">
    <location>
        <begin position="384"/>
        <end position="404"/>
    </location>
</feature>
<feature type="domain" description="Core-binding (CB)" evidence="4">
    <location>
        <begin position="65"/>
        <end position="148"/>
    </location>
</feature>
<dbReference type="GO" id="GO:0006310">
    <property type="term" value="P:DNA recombination"/>
    <property type="evidence" value="ECO:0007669"/>
    <property type="project" value="InterPro"/>
</dbReference>
<dbReference type="PROSITE" id="PS51900">
    <property type="entry name" value="CB"/>
    <property type="match status" value="1"/>
</dbReference>
<dbReference type="Proteomes" id="UP000693672">
    <property type="component" value="Unassembled WGS sequence"/>
</dbReference>
<evidence type="ECO:0000259" key="4">
    <source>
        <dbReference type="PROSITE" id="PS51900"/>
    </source>
</evidence>
<dbReference type="InterPro" id="IPR044068">
    <property type="entry name" value="CB"/>
</dbReference>
<evidence type="ECO:0000313" key="5">
    <source>
        <dbReference type="EMBL" id="CAG7644890.1"/>
    </source>
</evidence>
<evidence type="ECO:0000256" key="2">
    <source>
        <dbReference type="SAM" id="MobiDB-lite"/>
    </source>
</evidence>
<feature type="region of interest" description="Disordered" evidence="2">
    <location>
        <begin position="378"/>
        <end position="404"/>
    </location>
</feature>
<dbReference type="InterPro" id="IPR050090">
    <property type="entry name" value="Tyrosine_recombinase_XerCD"/>
</dbReference>
<keyword evidence="6" id="KW-1185">Reference proteome</keyword>
<dbReference type="PROSITE" id="PS51898">
    <property type="entry name" value="TYR_RECOMBINASE"/>
    <property type="match status" value="1"/>
</dbReference>
<dbReference type="InterPro" id="IPR004107">
    <property type="entry name" value="Integrase_SAM-like_N"/>
</dbReference>
<gene>
    <name evidence="5" type="primary">xerC_3</name>
    <name evidence="5" type="ORF">PAESOLCIP111_04838</name>
</gene>
<dbReference type="EMBL" id="CAJVAS010000029">
    <property type="protein sequence ID" value="CAG7644890.1"/>
    <property type="molecule type" value="Genomic_DNA"/>
</dbReference>
<dbReference type="GO" id="GO:0003677">
    <property type="term" value="F:DNA binding"/>
    <property type="evidence" value="ECO:0007669"/>
    <property type="project" value="UniProtKB-UniRule"/>
</dbReference>
<evidence type="ECO:0000256" key="1">
    <source>
        <dbReference type="PROSITE-ProRule" id="PRU01248"/>
    </source>
</evidence>
<organism evidence="5 6">
    <name type="scientific">Paenibacillus solanacearum</name>
    <dbReference type="NCBI Taxonomy" id="2048548"/>
    <lineage>
        <taxon>Bacteria</taxon>
        <taxon>Bacillati</taxon>
        <taxon>Bacillota</taxon>
        <taxon>Bacilli</taxon>
        <taxon>Bacillales</taxon>
        <taxon>Paenibacillaceae</taxon>
        <taxon>Paenibacillus</taxon>
    </lineage>
</organism>
<protein>
    <submittedName>
        <fullName evidence="5">Tyrosine recombinase XerC</fullName>
    </submittedName>
</protein>
<keyword evidence="1" id="KW-0238">DNA-binding</keyword>
<accession>A0A916K8T5</accession>
<evidence type="ECO:0000313" key="6">
    <source>
        <dbReference type="Proteomes" id="UP000693672"/>
    </source>
</evidence>
<evidence type="ECO:0000259" key="3">
    <source>
        <dbReference type="PROSITE" id="PS51898"/>
    </source>
</evidence>
<dbReference type="Pfam" id="PF14657">
    <property type="entry name" value="Arm-DNA-bind_4"/>
    <property type="match status" value="1"/>
</dbReference>
<proteinExistence type="predicted"/>
<dbReference type="RefSeq" id="WP_218094548.1">
    <property type="nucleotide sequence ID" value="NZ_CAJVAS010000029.1"/>
</dbReference>
<dbReference type="CDD" id="cd01189">
    <property type="entry name" value="INT_ICEBs1_C_like"/>
    <property type="match status" value="1"/>
</dbReference>
<dbReference type="PANTHER" id="PTHR30349">
    <property type="entry name" value="PHAGE INTEGRASE-RELATED"/>
    <property type="match status" value="1"/>
</dbReference>